<sequence>MDCIAAPVTRLPVFTASPQLGNLRLLLFLFLLFLFLSFFFSSLWLARFHTINHEKMEKTARTKREKKRTKKKISADRGTDGDTGIRSGCVVQEEAPEAANLKVDCGEEKFYLRPWQWHPITS</sequence>
<evidence type="ECO:0000313" key="4">
    <source>
        <dbReference type="Proteomes" id="UP000008383"/>
    </source>
</evidence>
<dbReference type="HOGENOM" id="CLU_2028406_0_0_1"/>
<feature type="compositionally biased region" description="Basic residues" evidence="1">
    <location>
        <begin position="63"/>
        <end position="72"/>
    </location>
</feature>
<dbReference type="GeneID" id="9579702"/>
<keyword evidence="2" id="KW-0812">Transmembrane</keyword>
<evidence type="ECO:0000256" key="2">
    <source>
        <dbReference type="SAM" id="Phobius"/>
    </source>
</evidence>
<protein>
    <submittedName>
        <fullName evidence="3">Uncharacterized protein</fullName>
    </submittedName>
</protein>
<keyword evidence="2" id="KW-0472">Membrane</keyword>
<accession>D4D2L0</accession>
<evidence type="ECO:0000256" key="1">
    <source>
        <dbReference type="SAM" id="MobiDB-lite"/>
    </source>
</evidence>
<dbReference type="RefSeq" id="XP_003024485.1">
    <property type="nucleotide sequence ID" value="XM_003024439.1"/>
</dbReference>
<keyword evidence="4" id="KW-1185">Reference proteome</keyword>
<keyword evidence="2" id="KW-1133">Transmembrane helix</keyword>
<dbReference type="KEGG" id="tve:TRV_01315"/>
<comment type="caution">
    <text evidence="3">The sequence shown here is derived from an EMBL/GenBank/DDBJ whole genome shotgun (WGS) entry which is preliminary data.</text>
</comment>
<reference evidence="4" key="1">
    <citation type="journal article" date="2011" name="Genome Biol.">
        <title>Comparative and functional genomics provide insights into the pathogenicity of dermatophytic fungi.</title>
        <authorList>
            <person name="Burmester A."/>
            <person name="Shelest E."/>
            <person name="Gloeckner G."/>
            <person name="Heddergott C."/>
            <person name="Schindler S."/>
            <person name="Staib P."/>
            <person name="Heidel A."/>
            <person name="Felder M."/>
            <person name="Petzold A."/>
            <person name="Szafranski K."/>
            <person name="Feuermann M."/>
            <person name="Pedruzzi I."/>
            <person name="Priebe S."/>
            <person name="Groth M."/>
            <person name="Winkler R."/>
            <person name="Li W."/>
            <person name="Kniemeyer O."/>
            <person name="Schroeckh V."/>
            <person name="Hertweck C."/>
            <person name="Hube B."/>
            <person name="White T.C."/>
            <person name="Platzer M."/>
            <person name="Guthke R."/>
            <person name="Heitman J."/>
            <person name="Woestemeyer J."/>
            <person name="Zipfel P.F."/>
            <person name="Monod M."/>
            <person name="Brakhage A.A."/>
        </authorList>
    </citation>
    <scope>NUCLEOTIDE SEQUENCE [LARGE SCALE GENOMIC DNA]</scope>
    <source>
        <strain evidence="4">HKI 0517</strain>
    </source>
</reference>
<evidence type="ECO:0000313" key="3">
    <source>
        <dbReference type="EMBL" id="EFE43874.1"/>
    </source>
</evidence>
<gene>
    <name evidence="3" type="ORF">TRV_01315</name>
</gene>
<feature type="region of interest" description="Disordered" evidence="1">
    <location>
        <begin position="56"/>
        <end position="86"/>
    </location>
</feature>
<organism evidence="3 4">
    <name type="scientific">Trichophyton verrucosum (strain HKI 0517)</name>
    <dbReference type="NCBI Taxonomy" id="663202"/>
    <lineage>
        <taxon>Eukaryota</taxon>
        <taxon>Fungi</taxon>
        <taxon>Dikarya</taxon>
        <taxon>Ascomycota</taxon>
        <taxon>Pezizomycotina</taxon>
        <taxon>Eurotiomycetes</taxon>
        <taxon>Eurotiomycetidae</taxon>
        <taxon>Onygenales</taxon>
        <taxon>Arthrodermataceae</taxon>
        <taxon>Trichophyton</taxon>
    </lineage>
</organism>
<dbReference type="AlphaFoldDB" id="D4D2L0"/>
<name>D4D2L0_TRIVH</name>
<dbReference type="EMBL" id="ACYE01000073">
    <property type="protein sequence ID" value="EFE43874.1"/>
    <property type="molecule type" value="Genomic_DNA"/>
</dbReference>
<proteinExistence type="predicted"/>
<feature type="transmembrane region" description="Helical" evidence="2">
    <location>
        <begin position="25"/>
        <end position="46"/>
    </location>
</feature>
<dbReference type="Proteomes" id="UP000008383">
    <property type="component" value="Unassembled WGS sequence"/>
</dbReference>